<dbReference type="Gene3D" id="3.40.830.10">
    <property type="entry name" value="LigB-like"/>
    <property type="match status" value="2"/>
</dbReference>
<dbReference type="CDD" id="cd07363">
    <property type="entry name" value="45_DOPA_Dioxygenase"/>
    <property type="match status" value="1"/>
</dbReference>
<keyword evidence="5" id="KW-0560">Oxidoreductase</keyword>
<dbReference type="RefSeq" id="XP_067524464.1">
    <property type="nucleotide sequence ID" value="XM_067668363.1"/>
</dbReference>
<dbReference type="InterPro" id="IPR014436">
    <property type="entry name" value="Extradiol_dOase_DODA"/>
</dbReference>
<sequence>MSTATKAPVFFISHGENEEKPGRFYDWFGSLIQKRLAPKAIVIITAHWQPQEEETILGSPALAHRVVGLLEKAGIRASERQYGNDHGVWVPLKRAMTSCSTIPIVAVSTFLDDHLAPHVKVGEALESLRDENIVIIGSGSAVHNLEGWRTFGEKPSPDYPTGFIIDLTVFNREKNVSRKRWDWISMLIIVIAIRRLSIWFPSL</sequence>
<evidence type="ECO:0000256" key="3">
    <source>
        <dbReference type="ARBA" id="ARBA00022723"/>
    </source>
</evidence>
<feature type="domain" description="Extradiol ring-cleavage dioxygenase class III enzyme subunit B" evidence="6">
    <location>
        <begin position="55"/>
        <end position="162"/>
    </location>
</feature>
<dbReference type="InParanoid" id="I1CKT8"/>
<keyword evidence="8" id="KW-1185">Reference proteome</keyword>
<name>I1CKT8_RHIO9</name>
<dbReference type="PANTHER" id="PTHR30096">
    <property type="entry name" value="4,5-DOPA DIOXYGENASE EXTRADIOL-LIKE PROTEIN"/>
    <property type="match status" value="1"/>
</dbReference>
<dbReference type="PANTHER" id="PTHR30096:SF0">
    <property type="entry name" value="4,5-DOPA DIOXYGENASE EXTRADIOL-LIKE PROTEIN"/>
    <property type="match status" value="1"/>
</dbReference>
<evidence type="ECO:0000313" key="7">
    <source>
        <dbReference type="EMBL" id="EIE89068.1"/>
    </source>
</evidence>
<evidence type="ECO:0000313" key="8">
    <source>
        <dbReference type="Proteomes" id="UP000009138"/>
    </source>
</evidence>
<dbReference type="VEuPathDB" id="FungiDB:RO3G_13779"/>
<evidence type="ECO:0000256" key="4">
    <source>
        <dbReference type="ARBA" id="ARBA00022833"/>
    </source>
</evidence>
<evidence type="ECO:0000259" key="6">
    <source>
        <dbReference type="Pfam" id="PF02900"/>
    </source>
</evidence>
<dbReference type="Pfam" id="PF02900">
    <property type="entry name" value="LigB"/>
    <property type="match status" value="1"/>
</dbReference>
<evidence type="ECO:0000256" key="1">
    <source>
        <dbReference type="ARBA" id="ARBA00001947"/>
    </source>
</evidence>
<dbReference type="InterPro" id="IPR004183">
    <property type="entry name" value="Xdiol_dOase_suB"/>
</dbReference>
<evidence type="ECO:0000256" key="2">
    <source>
        <dbReference type="ARBA" id="ARBA00007581"/>
    </source>
</evidence>
<comment type="similarity">
    <text evidence="2">Belongs to the DODA-type extradiol aromatic ring-opening dioxygenase family.</text>
</comment>
<dbReference type="OMA" id="DETRANY"/>
<dbReference type="GeneID" id="93620744"/>
<reference evidence="7 8" key="1">
    <citation type="journal article" date="2009" name="PLoS Genet.">
        <title>Genomic analysis of the basal lineage fungus Rhizopus oryzae reveals a whole-genome duplication.</title>
        <authorList>
            <person name="Ma L.-J."/>
            <person name="Ibrahim A.S."/>
            <person name="Skory C."/>
            <person name="Grabherr M.G."/>
            <person name="Burger G."/>
            <person name="Butler M."/>
            <person name="Elias M."/>
            <person name="Idnurm A."/>
            <person name="Lang B.F."/>
            <person name="Sone T."/>
            <person name="Abe A."/>
            <person name="Calvo S.E."/>
            <person name="Corrochano L.M."/>
            <person name="Engels R."/>
            <person name="Fu J."/>
            <person name="Hansberg W."/>
            <person name="Kim J.-M."/>
            <person name="Kodira C.D."/>
            <person name="Koehrsen M.J."/>
            <person name="Liu B."/>
            <person name="Miranda-Saavedra D."/>
            <person name="O'Leary S."/>
            <person name="Ortiz-Castellanos L."/>
            <person name="Poulter R."/>
            <person name="Rodriguez-Romero J."/>
            <person name="Ruiz-Herrera J."/>
            <person name="Shen Y.-Q."/>
            <person name="Zeng Q."/>
            <person name="Galagan J."/>
            <person name="Birren B.W."/>
            <person name="Cuomo C.A."/>
            <person name="Wickes B.L."/>
        </authorList>
    </citation>
    <scope>NUCLEOTIDE SEQUENCE [LARGE SCALE GENOMIC DNA]</scope>
    <source>
        <strain evidence="8">RA 99-880 / ATCC MYA-4621 / FGSC 9543 / NRRL 43880</strain>
    </source>
</reference>
<proteinExistence type="inferred from homology"/>
<dbReference type="Proteomes" id="UP000009138">
    <property type="component" value="Unassembled WGS sequence"/>
</dbReference>
<dbReference type="AlphaFoldDB" id="I1CKT8"/>
<comment type="cofactor">
    <cofactor evidence="1">
        <name>Zn(2+)</name>
        <dbReference type="ChEBI" id="CHEBI:29105"/>
    </cofactor>
</comment>
<dbReference type="GO" id="GO:0008198">
    <property type="term" value="F:ferrous iron binding"/>
    <property type="evidence" value="ECO:0007669"/>
    <property type="project" value="InterPro"/>
</dbReference>
<keyword evidence="4" id="KW-0862">Zinc</keyword>
<dbReference type="GO" id="GO:0016702">
    <property type="term" value="F:oxidoreductase activity, acting on single donors with incorporation of molecular oxygen, incorporation of two atoms of oxygen"/>
    <property type="evidence" value="ECO:0007669"/>
    <property type="project" value="UniProtKB-ARBA"/>
</dbReference>
<keyword evidence="3" id="KW-0479">Metal-binding</keyword>
<protein>
    <recommendedName>
        <fullName evidence="6">Extradiol ring-cleavage dioxygenase class III enzyme subunit B domain-containing protein</fullName>
    </recommendedName>
</protein>
<dbReference type="OrthoDB" id="7396853at2759"/>
<accession>I1CKT8</accession>
<dbReference type="STRING" id="246409.I1CKT8"/>
<dbReference type="FunCoup" id="I1CKT8">
    <property type="interactions" value="359"/>
</dbReference>
<dbReference type="EMBL" id="CH476743">
    <property type="protein sequence ID" value="EIE89068.1"/>
    <property type="molecule type" value="Genomic_DNA"/>
</dbReference>
<dbReference type="GO" id="GO:0008270">
    <property type="term" value="F:zinc ion binding"/>
    <property type="evidence" value="ECO:0007669"/>
    <property type="project" value="InterPro"/>
</dbReference>
<gene>
    <name evidence="7" type="ORF">RO3G_13779</name>
</gene>
<evidence type="ECO:0000256" key="5">
    <source>
        <dbReference type="ARBA" id="ARBA00023002"/>
    </source>
</evidence>
<organism evidence="7 8">
    <name type="scientific">Rhizopus delemar (strain RA 99-880 / ATCC MYA-4621 / FGSC 9543 / NRRL 43880)</name>
    <name type="common">Mucormycosis agent</name>
    <name type="synonym">Rhizopus arrhizus var. delemar</name>
    <dbReference type="NCBI Taxonomy" id="246409"/>
    <lineage>
        <taxon>Eukaryota</taxon>
        <taxon>Fungi</taxon>
        <taxon>Fungi incertae sedis</taxon>
        <taxon>Mucoromycota</taxon>
        <taxon>Mucoromycotina</taxon>
        <taxon>Mucoromycetes</taxon>
        <taxon>Mucorales</taxon>
        <taxon>Mucorineae</taxon>
        <taxon>Rhizopodaceae</taxon>
        <taxon>Rhizopus</taxon>
    </lineage>
</organism>
<dbReference type="SUPFAM" id="SSF53213">
    <property type="entry name" value="LigB-like"/>
    <property type="match status" value="1"/>
</dbReference>